<reference evidence="1 2" key="1">
    <citation type="submission" date="2019-08" db="EMBL/GenBank/DDBJ databases">
        <title>In-depth cultivation of the pig gut microbiome towards novel bacterial diversity and tailored functional studies.</title>
        <authorList>
            <person name="Wylensek D."/>
            <person name="Hitch T.C.A."/>
            <person name="Clavel T."/>
        </authorList>
    </citation>
    <scope>NUCLEOTIDE SEQUENCE [LARGE SCALE GENOMIC DNA]</scope>
    <source>
        <strain evidence="1 2">RF-GAM-744-WT-7</strain>
    </source>
</reference>
<sequence length="296" mass="33047">MEELREKLRGFTPTKEFFIGVDSDGCAIDQMNIKHFECFTPAYIKAFDLQAISTLVRETAIFMNLFSKYRGINRWSGLDLLFDLLKQRPEVLASEIKLPEGRDLHAFVTSGLPLSEAGLKQLMADHPSAELERALQWGETVNELVAWMVHNCAPFPGVPAALSAAQERADVMVVSAASLAMLHHEWAEHDLEQYVSVIAGQEMGTKAEQLELAAVGKYDPDKILLLGDAPGDGKAAFSHDVLWFPIRPGEEAASWQEFREVGLPRFLEGSFRGEYQDGLVEAYNKLLPETPPWQTV</sequence>
<dbReference type="Proteomes" id="UP000442535">
    <property type="component" value="Unassembled WGS sequence"/>
</dbReference>
<evidence type="ECO:0000313" key="1">
    <source>
        <dbReference type="EMBL" id="MST49429.1"/>
    </source>
</evidence>
<gene>
    <name evidence="1" type="ORF">FYJ63_04140</name>
</gene>
<keyword evidence="2" id="KW-1185">Reference proteome</keyword>
<accession>A0A7K0K1Y6</accession>
<dbReference type="InterPro" id="IPR036412">
    <property type="entry name" value="HAD-like_sf"/>
</dbReference>
<organism evidence="1 2">
    <name type="scientific">Mobiluncus porci</name>
    <dbReference type="NCBI Taxonomy" id="2652278"/>
    <lineage>
        <taxon>Bacteria</taxon>
        <taxon>Bacillati</taxon>
        <taxon>Actinomycetota</taxon>
        <taxon>Actinomycetes</taxon>
        <taxon>Actinomycetales</taxon>
        <taxon>Actinomycetaceae</taxon>
        <taxon>Mobiluncus</taxon>
    </lineage>
</organism>
<dbReference type="SUPFAM" id="SSF56784">
    <property type="entry name" value="HAD-like"/>
    <property type="match status" value="1"/>
</dbReference>
<protein>
    <submittedName>
        <fullName evidence="1">HAD family hydrolase</fullName>
    </submittedName>
</protein>
<name>A0A7K0K1Y6_9ACTO</name>
<comment type="caution">
    <text evidence="1">The sequence shown here is derived from an EMBL/GenBank/DDBJ whole genome shotgun (WGS) entry which is preliminary data.</text>
</comment>
<dbReference type="InterPro" id="IPR023198">
    <property type="entry name" value="PGP-like_dom2"/>
</dbReference>
<evidence type="ECO:0000313" key="2">
    <source>
        <dbReference type="Proteomes" id="UP000442535"/>
    </source>
</evidence>
<dbReference type="EMBL" id="VUMY01000006">
    <property type="protein sequence ID" value="MST49429.1"/>
    <property type="molecule type" value="Genomic_DNA"/>
</dbReference>
<dbReference type="AlphaFoldDB" id="A0A7K0K1Y6"/>
<dbReference type="RefSeq" id="WP_154544090.1">
    <property type="nucleotide sequence ID" value="NZ_VUMY01000006.1"/>
</dbReference>
<keyword evidence="1" id="KW-0378">Hydrolase</keyword>
<proteinExistence type="predicted"/>
<dbReference type="GO" id="GO:0016787">
    <property type="term" value="F:hydrolase activity"/>
    <property type="evidence" value="ECO:0007669"/>
    <property type="project" value="UniProtKB-KW"/>
</dbReference>
<dbReference type="InterPro" id="IPR023214">
    <property type="entry name" value="HAD_sf"/>
</dbReference>
<dbReference type="Gene3D" id="1.10.150.240">
    <property type="entry name" value="Putative phosphatase, domain 2"/>
    <property type="match status" value="1"/>
</dbReference>
<dbReference type="Gene3D" id="3.40.50.1000">
    <property type="entry name" value="HAD superfamily/HAD-like"/>
    <property type="match status" value="1"/>
</dbReference>